<dbReference type="PANTHER" id="PTHR38444:SF1">
    <property type="entry name" value="ENTEROBACTIN BIOSYNTHESIS PROTEIN YBDZ"/>
    <property type="match status" value="1"/>
</dbReference>
<dbReference type="InterPro" id="IPR038020">
    <property type="entry name" value="MbtH-like_sf"/>
</dbReference>
<dbReference type="Gene3D" id="3.90.820.10">
    <property type="entry name" value="Structural Genomics, Unknown Function 30-nov-00 1gh9 Mol_id"/>
    <property type="match status" value="1"/>
</dbReference>
<dbReference type="SMART" id="SM00923">
    <property type="entry name" value="MbtH"/>
    <property type="match status" value="1"/>
</dbReference>
<organism evidence="2 3">
    <name type="scientific">Mycolicibacterium chubuense</name>
    <name type="common">Mycobacterium chubuense</name>
    <dbReference type="NCBI Taxonomy" id="1800"/>
    <lineage>
        <taxon>Bacteria</taxon>
        <taxon>Bacillati</taxon>
        <taxon>Actinomycetota</taxon>
        <taxon>Actinomycetes</taxon>
        <taxon>Mycobacteriales</taxon>
        <taxon>Mycobacteriaceae</taxon>
        <taxon>Mycolicibacterium</taxon>
    </lineage>
</organism>
<dbReference type="OrthoDB" id="7584480at2"/>
<keyword evidence="3" id="KW-1185">Reference proteome</keyword>
<evidence type="ECO:0000259" key="1">
    <source>
        <dbReference type="SMART" id="SM00923"/>
    </source>
</evidence>
<comment type="caution">
    <text evidence="2">The sequence shown here is derived from an EMBL/GenBank/DDBJ whole genome shotgun (WGS) entry which is preliminary data.</text>
</comment>
<dbReference type="GO" id="GO:0005829">
    <property type="term" value="C:cytosol"/>
    <property type="evidence" value="ECO:0007669"/>
    <property type="project" value="TreeGrafter"/>
</dbReference>
<dbReference type="Proteomes" id="UP000036176">
    <property type="component" value="Unassembled WGS sequence"/>
</dbReference>
<dbReference type="AlphaFoldDB" id="A0A0J6VYT3"/>
<evidence type="ECO:0000313" key="2">
    <source>
        <dbReference type="EMBL" id="KMO74618.1"/>
    </source>
</evidence>
<dbReference type="PATRIC" id="fig|1800.3.peg.3561"/>
<dbReference type="SUPFAM" id="SSF160582">
    <property type="entry name" value="MbtH-like"/>
    <property type="match status" value="1"/>
</dbReference>
<gene>
    <name evidence="2" type="ORF">MCHUDSM44219_03535</name>
</gene>
<dbReference type="RefSeq" id="WP_048419506.1">
    <property type="nucleotide sequence ID" value="NZ_JYNX01000054.1"/>
</dbReference>
<sequence>MSTNPFDDDNAAFVVLVNDEEQHSLWPVFADVPDGWRVVFGEAERAACLEYIEANWPDIRPRSLRERLANTTG</sequence>
<dbReference type="InterPro" id="IPR037407">
    <property type="entry name" value="MLP_fam"/>
</dbReference>
<dbReference type="EMBL" id="JYNX01000054">
    <property type="protein sequence ID" value="KMO74618.1"/>
    <property type="molecule type" value="Genomic_DNA"/>
</dbReference>
<reference evidence="2 3" key="1">
    <citation type="journal article" date="2015" name="Genome Biol. Evol.">
        <title>Characterization of Three Mycobacterium spp. with Potential Use in Bioremediation by Genome Sequencing and Comparative Genomics.</title>
        <authorList>
            <person name="Das S."/>
            <person name="Pettersson B.M."/>
            <person name="Behra P.R."/>
            <person name="Ramesh M."/>
            <person name="Dasgupta S."/>
            <person name="Bhattacharya A."/>
            <person name="Kirsebom L.A."/>
        </authorList>
    </citation>
    <scope>NUCLEOTIDE SEQUENCE [LARGE SCALE GENOMIC DNA]</scope>
    <source>
        <strain evidence="2 3">DSM 44219</strain>
    </source>
</reference>
<accession>A0A0J6VYT3</accession>
<dbReference type="Pfam" id="PF03621">
    <property type="entry name" value="MbtH"/>
    <property type="match status" value="1"/>
</dbReference>
<dbReference type="GO" id="GO:0019290">
    <property type="term" value="P:siderophore biosynthetic process"/>
    <property type="evidence" value="ECO:0007669"/>
    <property type="project" value="TreeGrafter"/>
</dbReference>
<dbReference type="InterPro" id="IPR005153">
    <property type="entry name" value="MbtH-like_dom"/>
</dbReference>
<dbReference type="PANTHER" id="PTHR38444">
    <property type="entry name" value="ENTEROBACTIN BIOSYNTHESIS PROTEIN YBDZ"/>
    <property type="match status" value="1"/>
</dbReference>
<proteinExistence type="predicted"/>
<name>A0A0J6VYT3_MYCCU</name>
<evidence type="ECO:0000313" key="3">
    <source>
        <dbReference type="Proteomes" id="UP000036176"/>
    </source>
</evidence>
<protein>
    <submittedName>
        <fullName evidence="2">MbtH-like protein</fullName>
    </submittedName>
</protein>
<feature type="domain" description="MbtH-like" evidence="1">
    <location>
        <begin position="4"/>
        <end position="54"/>
    </location>
</feature>